<name>A0ABQ3XMB1_9ACTN</name>
<dbReference type="Proteomes" id="UP000612282">
    <property type="component" value="Unassembled WGS sequence"/>
</dbReference>
<keyword evidence="2" id="KW-1185">Reference proteome</keyword>
<comment type="caution">
    <text evidence="1">The sequence shown here is derived from an EMBL/GenBank/DDBJ whole genome shotgun (WGS) entry which is preliminary data.</text>
</comment>
<reference evidence="1 2" key="1">
    <citation type="submission" date="2021-01" db="EMBL/GenBank/DDBJ databases">
        <title>Whole genome shotgun sequence of Actinoplanes couchii NBRC 106145.</title>
        <authorList>
            <person name="Komaki H."/>
            <person name="Tamura T."/>
        </authorList>
    </citation>
    <scope>NUCLEOTIDE SEQUENCE [LARGE SCALE GENOMIC DNA]</scope>
    <source>
        <strain evidence="1 2">NBRC 106145</strain>
    </source>
</reference>
<proteinExistence type="predicted"/>
<gene>
    <name evidence="1" type="ORF">Aco03nite_080040</name>
</gene>
<protein>
    <submittedName>
        <fullName evidence="1">Uncharacterized protein</fullName>
    </submittedName>
</protein>
<dbReference type="EMBL" id="BOMG01000097">
    <property type="protein sequence ID" value="GID59600.1"/>
    <property type="molecule type" value="Genomic_DNA"/>
</dbReference>
<accession>A0ABQ3XMB1</accession>
<organism evidence="1 2">
    <name type="scientific">Actinoplanes couchii</name>
    <dbReference type="NCBI Taxonomy" id="403638"/>
    <lineage>
        <taxon>Bacteria</taxon>
        <taxon>Bacillati</taxon>
        <taxon>Actinomycetota</taxon>
        <taxon>Actinomycetes</taxon>
        <taxon>Micromonosporales</taxon>
        <taxon>Micromonosporaceae</taxon>
        <taxon>Actinoplanes</taxon>
    </lineage>
</organism>
<evidence type="ECO:0000313" key="1">
    <source>
        <dbReference type="EMBL" id="GID59600.1"/>
    </source>
</evidence>
<evidence type="ECO:0000313" key="2">
    <source>
        <dbReference type="Proteomes" id="UP000612282"/>
    </source>
</evidence>
<sequence>MDTPALRTPLGISQTGHRFHARRGSDLGWASTFMRIVATVWSFANAVPQAGEETDPCGAGQE</sequence>